<dbReference type="RefSeq" id="WP_386723417.1">
    <property type="nucleotide sequence ID" value="NZ_JBHRSZ010000010.1"/>
</dbReference>
<dbReference type="Gene3D" id="3.30.565.10">
    <property type="entry name" value="Histidine kinase-like ATPase, C-terminal domain"/>
    <property type="match status" value="1"/>
</dbReference>
<dbReference type="PROSITE" id="PS50109">
    <property type="entry name" value="HIS_KIN"/>
    <property type="match status" value="1"/>
</dbReference>
<dbReference type="EMBL" id="JBHRSZ010000010">
    <property type="protein sequence ID" value="MFC3153494.1"/>
    <property type="molecule type" value="Genomic_DNA"/>
</dbReference>
<comment type="caution">
    <text evidence="10">The sequence shown here is derived from an EMBL/GenBank/DDBJ whole genome shotgun (WGS) entry which is preliminary data.</text>
</comment>
<proteinExistence type="predicted"/>
<dbReference type="CDD" id="cd17546">
    <property type="entry name" value="REC_hyHK_CKI1_RcsC-like"/>
    <property type="match status" value="1"/>
</dbReference>
<evidence type="ECO:0000259" key="9">
    <source>
        <dbReference type="PROSITE" id="PS50110"/>
    </source>
</evidence>
<dbReference type="SUPFAM" id="SSF55874">
    <property type="entry name" value="ATPase domain of HSP90 chaperone/DNA topoisomerase II/histidine kinase"/>
    <property type="match status" value="1"/>
</dbReference>
<dbReference type="EC" id="2.7.13.3" evidence="2"/>
<evidence type="ECO:0000256" key="7">
    <source>
        <dbReference type="SAM" id="Phobius"/>
    </source>
</evidence>
<dbReference type="InterPro" id="IPR005467">
    <property type="entry name" value="His_kinase_dom"/>
</dbReference>
<dbReference type="SMART" id="SM00387">
    <property type="entry name" value="HATPase_c"/>
    <property type="match status" value="1"/>
</dbReference>
<feature type="modified residue" description="4-aspartylphosphate" evidence="6">
    <location>
        <position position="511"/>
    </location>
</feature>
<keyword evidence="7" id="KW-0472">Membrane</keyword>
<gene>
    <name evidence="10" type="ORF">ACFOEK_20815</name>
</gene>
<evidence type="ECO:0000256" key="6">
    <source>
        <dbReference type="PROSITE-ProRule" id="PRU00169"/>
    </source>
</evidence>
<feature type="transmembrane region" description="Helical" evidence="7">
    <location>
        <begin position="168"/>
        <end position="190"/>
    </location>
</feature>
<feature type="domain" description="Histidine kinase" evidence="8">
    <location>
        <begin position="213"/>
        <end position="438"/>
    </location>
</feature>
<evidence type="ECO:0000256" key="5">
    <source>
        <dbReference type="ARBA" id="ARBA00022777"/>
    </source>
</evidence>
<dbReference type="InterPro" id="IPR036097">
    <property type="entry name" value="HisK_dim/P_sf"/>
</dbReference>
<dbReference type="PROSITE" id="PS50110">
    <property type="entry name" value="RESPONSE_REGULATORY"/>
    <property type="match status" value="1"/>
</dbReference>
<keyword evidence="11" id="KW-1185">Reference proteome</keyword>
<comment type="catalytic activity">
    <reaction evidence="1">
        <text>ATP + protein L-histidine = ADP + protein N-phospho-L-histidine.</text>
        <dbReference type="EC" id="2.7.13.3"/>
    </reaction>
</comment>
<keyword evidence="3 6" id="KW-0597">Phosphoprotein</keyword>
<dbReference type="Proteomes" id="UP001595476">
    <property type="component" value="Unassembled WGS sequence"/>
</dbReference>
<dbReference type="Gene3D" id="1.10.287.130">
    <property type="match status" value="1"/>
</dbReference>
<organism evidence="10 11">
    <name type="scientific">Litoribrevibacter euphylliae</name>
    <dbReference type="NCBI Taxonomy" id="1834034"/>
    <lineage>
        <taxon>Bacteria</taxon>
        <taxon>Pseudomonadati</taxon>
        <taxon>Pseudomonadota</taxon>
        <taxon>Gammaproteobacteria</taxon>
        <taxon>Oceanospirillales</taxon>
        <taxon>Oceanospirillaceae</taxon>
        <taxon>Litoribrevibacter</taxon>
    </lineage>
</organism>
<evidence type="ECO:0000256" key="3">
    <source>
        <dbReference type="ARBA" id="ARBA00022553"/>
    </source>
</evidence>
<dbReference type="SMART" id="SM00448">
    <property type="entry name" value="REC"/>
    <property type="match status" value="1"/>
</dbReference>
<evidence type="ECO:0000313" key="10">
    <source>
        <dbReference type="EMBL" id="MFC3153494.1"/>
    </source>
</evidence>
<sequence>MKRWLPRVRLRQSSILITLVFLVVEVTIIASLNSYWEGTLEPRLRQAAETHSQVLANSQANLLSDVIVYSEQQDTKAQLVQTVQEILLITDPSIGEPFIQGVSLFLDYEAVAALEGSLDLAEGNLSCDECFLADLPLVSQHQEILGVASFVVSDAYYRFLSTDMKSKLYSQTAIALGLLVLVWLATLVLFERLHKAKKLIEASDKAKTRFMANVSHELRTPLNAILGYTQLYKKDRELMKQYRQGIETIDRSADHLLLMINDILDFSKVESESIQLYPREVQFRPFLDTLCEMAEIRARLKDIDFIKDFGDDLPTTVLADDKRMRQVLLNLLNNAIKFTSKGSVTLRISVIKNERKGHRVLSDLLFEVIDTGPGIPSDKLQDIFIPFHQLDNGKLSSEGAGLGLAISQNLLKLVSSEIRVDSVLGEGSRFYFEVRMHSVVHSTVSEDRDYDAIVGYKGVRKTILSIDDNALNRDVLRQRLEQLGFIVEEASNGADGLTMLSKVQPDLVMLDLLMPDLDGFAVIERIREDHSADELPVVALTAAIEPETIDKVSSCGFNDLVPKPVSDRVLIDKLQDQLKLEWLLHGNSPEGDLSVEHPLVLPESDKLASLVEAAKKHNILTLKDVLSELELQGDYQVFVEKVGGFVSTYQFRKLVDYLESLE</sequence>
<evidence type="ECO:0000256" key="1">
    <source>
        <dbReference type="ARBA" id="ARBA00000085"/>
    </source>
</evidence>
<dbReference type="SMART" id="SM00388">
    <property type="entry name" value="HisKA"/>
    <property type="match status" value="1"/>
</dbReference>
<dbReference type="Gene3D" id="3.40.50.2300">
    <property type="match status" value="1"/>
</dbReference>
<dbReference type="PANTHER" id="PTHR43047">
    <property type="entry name" value="TWO-COMPONENT HISTIDINE PROTEIN KINASE"/>
    <property type="match status" value="1"/>
</dbReference>
<reference evidence="11" key="1">
    <citation type="journal article" date="2019" name="Int. J. Syst. Evol. Microbiol.">
        <title>The Global Catalogue of Microorganisms (GCM) 10K type strain sequencing project: providing services to taxonomists for standard genome sequencing and annotation.</title>
        <authorList>
            <consortium name="The Broad Institute Genomics Platform"/>
            <consortium name="The Broad Institute Genome Sequencing Center for Infectious Disease"/>
            <person name="Wu L."/>
            <person name="Ma J."/>
        </authorList>
    </citation>
    <scope>NUCLEOTIDE SEQUENCE [LARGE SCALE GENOMIC DNA]</scope>
    <source>
        <strain evidence="11">KCTC 52438</strain>
    </source>
</reference>
<dbReference type="InterPro" id="IPR003594">
    <property type="entry name" value="HATPase_dom"/>
</dbReference>
<keyword evidence="7" id="KW-0812">Transmembrane</keyword>
<name>A0ABV7HHY9_9GAMM</name>
<evidence type="ECO:0000256" key="4">
    <source>
        <dbReference type="ARBA" id="ARBA00022679"/>
    </source>
</evidence>
<dbReference type="InterPro" id="IPR011006">
    <property type="entry name" value="CheY-like_superfamily"/>
</dbReference>
<evidence type="ECO:0000256" key="2">
    <source>
        <dbReference type="ARBA" id="ARBA00012438"/>
    </source>
</evidence>
<dbReference type="InterPro" id="IPR003661">
    <property type="entry name" value="HisK_dim/P_dom"/>
</dbReference>
<keyword evidence="4" id="KW-0808">Transferase</keyword>
<dbReference type="Pfam" id="PF00072">
    <property type="entry name" value="Response_reg"/>
    <property type="match status" value="1"/>
</dbReference>
<evidence type="ECO:0000313" key="11">
    <source>
        <dbReference type="Proteomes" id="UP001595476"/>
    </source>
</evidence>
<feature type="transmembrane region" description="Helical" evidence="7">
    <location>
        <begin position="12"/>
        <end position="36"/>
    </location>
</feature>
<dbReference type="InterPro" id="IPR001789">
    <property type="entry name" value="Sig_transdc_resp-reg_receiver"/>
</dbReference>
<dbReference type="PRINTS" id="PR00344">
    <property type="entry name" value="BCTRLSENSOR"/>
</dbReference>
<feature type="domain" description="Response regulatory" evidence="9">
    <location>
        <begin position="462"/>
        <end position="578"/>
    </location>
</feature>
<dbReference type="SUPFAM" id="SSF52172">
    <property type="entry name" value="CheY-like"/>
    <property type="match status" value="1"/>
</dbReference>
<dbReference type="SUPFAM" id="SSF47384">
    <property type="entry name" value="Homodimeric domain of signal transducing histidine kinase"/>
    <property type="match status" value="1"/>
</dbReference>
<keyword evidence="5" id="KW-0418">Kinase</keyword>
<dbReference type="CDD" id="cd00082">
    <property type="entry name" value="HisKA"/>
    <property type="match status" value="1"/>
</dbReference>
<keyword evidence="7" id="KW-1133">Transmembrane helix</keyword>
<accession>A0ABV7HHY9</accession>
<dbReference type="InterPro" id="IPR004358">
    <property type="entry name" value="Sig_transdc_His_kin-like_C"/>
</dbReference>
<dbReference type="CDD" id="cd16922">
    <property type="entry name" value="HATPase_EvgS-ArcB-TorS-like"/>
    <property type="match status" value="1"/>
</dbReference>
<dbReference type="Pfam" id="PF00512">
    <property type="entry name" value="HisKA"/>
    <property type="match status" value="1"/>
</dbReference>
<evidence type="ECO:0000259" key="8">
    <source>
        <dbReference type="PROSITE" id="PS50109"/>
    </source>
</evidence>
<dbReference type="Pfam" id="PF02518">
    <property type="entry name" value="HATPase_c"/>
    <property type="match status" value="1"/>
</dbReference>
<dbReference type="InterPro" id="IPR036890">
    <property type="entry name" value="HATPase_C_sf"/>
</dbReference>
<protein>
    <recommendedName>
        <fullName evidence="2">histidine kinase</fullName>
        <ecNumber evidence="2">2.7.13.3</ecNumber>
    </recommendedName>
</protein>